<keyword evidence="5 11" id="KW-0812">Transmembrane</keyword>
<dbReference type="PANTHER" id="PTHR30069">
    <property type="entry name" value="TONB-DEPENDENT OUTER MEMBRANE RECEPTOR"/>
    <property type="match status" value="1"/>
</dbReference>
<keyword evidence="9 16" id="KW-0675">Receptor</keyword>
<dbReference type="PANTHER" id="PTHR30069:SF29">
    <property type="entry name" value="HEMOGLOBIN AND HEMOGLOBIN-HAPTOGLOBIN-BINDING PROTEIN 1-RELATED"/>
    <property type="match status" value="1"/>
</dbReference>
<protein>
    <submittedName>
        <fullName evidence="17">TonB-dependent hemoglobin/transferrin/lactoferrin family receptor</fullName>
    </submittedName>
    <submittedName>
        <fullName evidence="16">TonB-dependent receptor</fullName>
    </submittedName>
</protein>
<dbReference type="InterPro" id="IPR037066">
    <property type="entry name" value="Plug_dom_sf"/>
</dbReference>
<dbReference type="PROSITE" id="PS52016">
    <property type="entry name" value="TONB_DEPENDENT_REC_3"/>
    <property type="match status" value="1"/>
</dbReference>
<evidence type="ECO:0000256" key="6">
    <source>
        <dbReference type="ARBA" id="ARBA00022729"/>
    </source>
</evidence>
<dbReference type="RefSeq" id="WP_131144429.1">
    <property type="nucleotide sequence ID" value="NZ_BMWV01000009.1"/>
</dbReference>
<keyword evidence="7 12" id="KW-0798">TonB box</keyword>
<sequence length="756" mass="81224">MDALTARRRLLPALLMSALAPLAHAQSASPTPSALGEITVTADRDAVAAKAGTTTTVTADDLTRQAAQNMQNIARYAPLVSVPNAASGSGSVWDSSGNTGFNIRGIDGNRVSMDLDGIALPDAAPKPDGSTLNSFGIGRDYFDPETFREVNIVSGTTSNIGAGPGTPGLGGSVQFTTKAPEDYLNAERPVHADYKFGYDGSNNMRMHALTGAAQAGNLQILTLFVHRDGKEYESEGSAVANPDDWTSDALLAKLAWSPLAGHKLTATVDAYQASHTRAYLNKTSALYPAGVDQQSETRRSRFSLDHEFTGKAALFDKLESRIYVQNAEVDDHTTGPYVSQGQRYDRSIETGYFNKSRGLASHAVKALGAHQLAYGFSAETVDTRRPWREDRTVLATGAHQITSKNRMVDTDTTKLAAFASADIVLAEGLTLAPGLRYDWREMKPKNIEEYVVAVPAAQKELRERKDDYFTPSLKLSWKFIPELMAYATYTRGTRLPTAAELTGTYDSFSYTGAGNGYAVLGNADLKKETSNAFELGLSGHPARGVTFDASVFHTKYENFIEYATQPPDPVNFPTITQGLYRPENVGEAKTWGAEISTSFALGEWYPALNGASINLGAGVQHSKARNHDTGAEGELASTLPRKISATFAWDDPAKRGGAALSVFNVRGKQAGPDVISSVTGARFDVPGATVADLTAYWNIGKHAAITAGIYNLTDKKYWDYASSRSLAAGTTAATLADIERQARPGRYAAVTLKVIY</sequence>
<evidence type="ECO:0000313" key="17">
    <source>
        <dbReference type="EMBL" id="QBI00288.1"/>
    </source>
</evidence>
<evidence type="ECO:0000256" key="7">
    <source>
        <dbReference type="ARBA" id="ARBA00023077"/>
    </source>
</evidence>
<evidence type="ECO:0000259" key="15">
    <source>
        <dbReference type="Pfam" id="PF07715"/>
    </source>
</evidence>
<reference evidence="16" key="3">
    <citation type="submission" date="2022-12" db="EMBL/GenBank/DDBJ databases">
        <authorList>
            <person name="Sun Q."/>
            <person name="Kim S."/>
        </authorList>
    </citation>
    <scope>NUCLEOTIDE SEQUENCE</scope>
    <source>
        <strain evidence="16">KCTC 12343</strain>
    </source>
</reference>
<dbReference type="InterPro" id="IPR036942">
    <property type="entry name" value="Beta-barrel_TonB_sf"/>
</dbReference>
<keyword evidence="6 13" id="KW-0732">Signal</keyword>
<evidence type="ECO:0000256" key="12">
    <source>
        <dbReference type="RuleBase" id="RU003357"/>
    </source>
</evidence>
<dbReference type="Pfam" id="PF07715">
    <property type="entry name" value="Plug"/>
    <property type="match status" value="1"/>
</dbReference>
<evidence type="ECO:0000256" key="2">
    <source>
        <dbReference type="ARBA" id="ARBA00009810"/>
    </source>
</evidence>
<dbReference type="EMBL" id="BMWV01000009">
    <property type="protein sequence ID" value="GGY52671.1"/>
    <property type="molecule type" value="Genomic_DNA"/>
</dbReference>
<evidence type="ECO:0000256" key="5">
    <source>
        <dbReference type="ARBA" id="ARBA00022692"/>
    </source>
</evidence>
<dbReference type="GO" id="GO:0015344">
    <property type="term" value="F:siderophore uptake transmembrane transporter activity"/>
    <property type="evidence" value="ECO:0007669"/>
    <property type="project" value="TreeGrafter"/>
</dbReference>
<evidence type="ECO:0000256" key="10">
    <source>
        <dbReference type="ARBA" id="ARBA00023237"/>
    </source>
</evidence>
<reference evidence="16" key="1">
    <citation type="journal article" date="2014" name="Int. J. Syst. Evol. Microbiol.">
        <title>Complete genome sequence of Corynebacterium casei LMG S-19264T (=DSM 44701T), isolated from a smear-ripened cheese.</title>
        <authorList>
            <consortium name="US DOE Joint Genome Institute (JGI-PGF)"/>
            <person name="Walter F."/>
            <person name="Albersmeier A."/>
            <person name="Kalinowski J."/>
            <person name="Ruckert C."/>
        </authorList>
    </citation>
    <scope>NUCLEOTIDE SEQUENCE</scope>
    <source>
        <strain evidence="16">KCTC 12343</strain>
    </source>
</reference>
<dbReference type="Proteomes" id="UP000628442">
    <property type="component" value="Unassembled WGS sequence"/>
</dbReference>
<evidence type="ECO:0000256" key="4">
    <source>
        <dbReference type="ARBA" id="ARBA00022452"/>
    </source>
</evidence>
<evidence type="ECO:0000256" key="9">
    <source>
        <dbReference type="ARBA" id="ARBA00023170"/>
    </source>
</evidence>
<gene>
    <name evidence="17" type="ORF">EYF70_05035</name>
    <name evidence="16" type="ORF">GCM10007387_38750</name>
</gene>
<dbReference type="Pfam" id="PF00593">
    <property type="entry name" value="TonB_dep_Rec_b-barrel"/>
    <property type="match status" value="1"/>
</dbReference>
<dbReference type="InterPro" id="IPR012910">
    <property type="entry name" value="Plug_dom"/>
</dbReference>
<accession>A0A411WUG6</accession>
<dbReference type="AlphaFoldDB" id="A0A411WUG6"/>
<evidence type="ECO:0000256" key="1">
    <source>
        <dbReference type="ARBA" id="ARBA00004571"/>
    </source>
</evidence>
<evidence type="ECO:0000256" key="13">
    <source>
        <dbReference type="SAM" id="SignalP"/>
    </source>
</evidence>
<feature type="signal peptide" evidence="13">
    <location>
        <begin position="1"/>
        <end position="25"/>
    </location>
</feature>
<dbReference type="SUPFAM" id="SSF56935">
    <property type="entry name" value="Porins"/>
    <property type="match status" value="1"/>
</dbReference>
<feature type="domain" description="TonB-dependent receptor-like beta-barrel" evidence="14">
    <location>
        <begin position="272"/>
        <end position="712"/>
    </location>
</feature>
<feature type="domain" description="TonB-dependent receptor plug" evidence="15">
    <location>
        <begin position="51"/>
        <end position="159"/>
    </location>
</feature>
<keyword evidence="18" id="KW-1185">Reference proteome</keyword>
<dbReference type="Gene3D" id="2.170.130.10">
    <property type="entry name" value="TonB-dependent receptor, plug domain"/>
    <property type="match status" value="1"/>
</dbReference>
<dbReference type="InterPro" id="IPR000531">
    <property type="entry name" value="Beta-barrel_TonB"/>
</dbReference>
<keyword evidence="10 11" id="KW-0998">Cell outer membrane</keyword>
<dbReference type="InterPro" id="IPR039426">
    <property type="entry name" value="TonB-dep_rcpt-like"/>
</dbReference>
<dbReference type="Gene3D" id="2.40.170.20">
    <property type="entry name" value="TonB-dependent receptor, beta-barrel domain"/>
    <property type="match status" value="1"/>
</dbReference>
<feature type="chain" id="PRO_5044601588" evidence="13">
    <location>
        <begin position="26"/>
        <end position="756"/>
    </location>
</feature>
<dbReference type="InterPro" id="IPR010949">
    <property type="entry name" value="TonB_Hb/transfer/lactofer_rcpt"/>
</dbReference>
<comment type="similarity">
    <text evidence="2 11 12">Belongs to the TonB-dependent receptor family.</text>
</comment>
<keyword evidence="3 11" id="KW-0813">Transport</keyword>
<evidence type="ECO:0000256" key="11">
    <source>
        <dbReference type="PROSITE-ProRule" id="PRU01360"/>
    </source>
</evidence>
<dbReference type="CDD" id="cd01347">
    <property type="entry name" value="ligand_gated_channel"/>
    <property type="match status" value="1"/>
</dbReference>
<evidence type="ECO:0000313" key="19">
    <source>
        <dbReference type="Proteomes" id="UP000628442"/>
    </source>
</evidence>
<name>A0A411WUG6_9BURK</name>
<evidence type="ECO:0000259" key="14">
    <source>
        <dbReference type="Pfam" id="PF00593"/>
    </source>
</evidence>
<reference evidence="17 18" key="2">
    <citation type="submission" date="2019-02" db="EMBL/GenBank/DDBJ databases">
        <title>Draft Genome Sequences of Six Type Strains of the Genus Massilia.</title>
        <authorList>
            <person name="Miess H."/>
            <person name="Frediansyhah A."/>
            <person name="Gross H."/>
        </authorList>
    </citation>
    <scope>NUCLEOTIDE SEQUENCE [LARGE SCALE GENOMIC DNA]</scope>
    <source>
        <strain evidence="17 18">DSM 17472</strain>
    </source>
</reference>
<comment type="subcellular location">
    <subcellularLocation>
        <location evidence="1 11">Cell outer membrane</location>
        <topology evidence="1 11">Multi-pass membrane protein</topology>
    </subcellularLocation>
</comment>
<keyword evidence="8 11" id="KW-0472">Membrane</keyword>
<dbReference type="EMBL" id="CP036401">
    <property type="protein sequence ID" value="QBI00288.1"/>
    <property type="molecule type" value="Genomic_DNA"/>
</dbReference>
<dbReference type="GO" id="GO:0044718">
    <property type="term" value="P:siderophore transmembrane transport"/>
    <property type="evidence" value="ECO:0007669"/>
    <property type="project" value="TreeGrafter"/>
</dbReference>
<evidence type="ECO:0000256" key="8">
    <source>
        <dbReference type="ARBA" id="ARBA00023136"/>
    </source>
</evidence>
<dbReference type="Proteomes" id="UP000292307">
    <property type="component" value="Chromosome"/>
</dbReference>
<dbReference type="GO" id="GO:0009279">
    <property type="term" value="C:cell outer membrane"/>
    <property type="evidence" value="ECO:0007669"/>
    <property type="project" value="UniProtKB-SubCell"/>
</dbReference>
<organism evidence="16 19">
    <name type="scientific">Pseudoduganella albidiflava</name>
    <dbReference type="NCBI Taxonomy" id="321983"/>
    <lineage>
        <taxon>Bacteria</taxon>
        <taxon>Pseudomonadati</taxon>
        <taxon>Pseudomonadota</taxon>
        <taxon>Betaproteobacteria</taxon>
        <taxon>Burkholderiales</taxon>
        <taxon>Oxalobacteraceae</taxon>
        <taxon>Telluria group</taxon>
        <taxon>Pseudoduganella</taxon>
    </lineage>
</organism>
<evidence type="ECO:0000256" key="3">
    <source>
        <dbReference type="ARBA" id="ARBA00022448"/>
    </source>
</evidence>
<evidence type="ECO:0000313" key="16">
    <source>
        <dbReference type="EMBL" id="GGY52671.1"/>
    </source>
</evidence>
<dbReference type="OrthoDB" id="9764669at2"/>
<keyword evidence="4 11" id="KW-1134">Transmembrane beta strand</keyword>
<proteinExistence type="inferred from homology"/>
<evidence type="ECO:0000313" key="18">
    <source>
        <dbReference type="Proteomes" id="UP000292307"/>
    </source>
</evidence>
<dbReference type="NCBIfam" id="TIGR01786">
    <property type="entry name" value="TonB-hemlactrns"/>
    <property type="match status" value="1"/>
</dbReference>